<proteinExistence type="predicted"/>
<protein>
    <submittedName>
        <fullName evidence="1">Uncharacterized protein</fullName>
    </submittedName>
</protein>
<reference evidence="1" key="1">
    <citation type="journal article" date="2019" name="MBio">
        <title>Virus Genomes from Deep Sea Sediments Expand the Ocean Megavirome and Support Independent Origins of Viral Gigantism.</title>
        <authorList>
            <person name="Backstrom D."/>
            <person name="Yutin N."/>
            <person name="Jorgensen S.L."/>
            <person name="Dharamshi J."/>
            <person name="Homa F."/>
            <person name="Zaremba-Niedwiedzka K."/>
            <person name="Spang A."/>
            <person name="Wolf Y.I."/>
            <person name="Koonin E.V."/>
            <person name="Ettema T.J."/>
        </authorList>
    </citation>
    <scope>NUCLEOTIDE SEQUENCE</scope>
</reference>
<evidence type="ECO:0000313" key="1">
    <source>
        <dbReference type="EMBL" id="QBK85703.1"/>
    </source>
</evidence>
<sequence>MEELTVDLSSIPVKLSPEQNITNKLVARINDTILSRSGNCIELITRPSDKVQQVIRDSYKKKNYDVIFKESCTFCDDKPKLCDCTKKNICMYFSIS</sequence>
<gene>
    <name evidence="1" type="ORF">LCMAC101_02980</name>
</gene>
<dbReference type="EMBL" id="MK500327">
    <property type="protein sequence ID" value="QBK85703.1"/>
    <property type="molecule type" value="Genomic_DNA"/>
</dbReference>
<accession>A0A481YR12</accession>
<name>A0A481YR12_9VIRU</name>
<organism evidence="1">
    <name type="scientific">Marseillevirus LCMAC101</name>
    <dbReference type="NCBI Taxonomy" id="2506602"/>
    <lineage>
        <taxon>Viruses</taxon>
        <taxon>Varidnaviria</taxon>
        <taxon>Bamfordvirae</taxon>
        <taxon>Nucleocytoviricota</taxon>
        <taxon>Megaviricetes</taxon>
        <taxon>Pimascovirales</taxon>
        <taxon>Pimascovirales incertae sedis</taxon>
        <taxon>Marseilleviridae</taxon>
    </lineage>
</organism>